<gene>
    <name evidence="1" type="ORF">NTE_03169</name>
</gene>
<organism evidence="1 2">
    <name type="scientific">Candidatus Nitrososphaera evergladensis SR1</name>
    <dbReference type="NCBI Taxonomy" id="1459636"/>
    <lineage>
        <taxon>Archaea</taxon>
        <taxon>Nitrososphaerota</taxon>
        <taxon>Nitrososphaeria</taxon>
        <taxon>Nitrososphaerales</taxon>
        <taxon>Nitrososphaeraceae</taxon>
        <taxon>Nitrososphaera</taxon>
    </lineage>
</organism>
<reference evidence="1 2" key="1">
    <citation type="journal article" date="2014" name="PLoS ONE">
        <title>Genome Sequence of Candidatus Nitrososphaera evergladensis from Group I.1b Enriched from Everglades Soil Reveals Novel Genomic Features of the Ammonia-Oxidizing Archaea.</title>
        <authorList>
            <person name="Zhalnina K.V."/>
            <person name="Dias R."/>
            <person name="Leonard M.T."/>
            <person name="Dorr de Quadros P."/>
            <person name="Camargo F.A."/>
            <person name="Drew J.C."/>
            <person name="Farmerie W.G."/>
            <person name="Daroub S.H."/>
            <person name="Triplett E.W."/>
        </authorList>
    </citation>
    <scope>NUCLEOTIDE SEQUENCE [LARGE SCALE GENOMIC DNA]</scope>
    <source>
        <strain evidence="1 2">SR1</strain>
    </source>
</reference>
<accession>A0A075MU68</accession>
<dbReference type="HOGENOM" id="CLU_3353807_0_0_2"/>
<dbReference type="KEGG" id="nev:NTE_03169"/>
<dbReference type="EMBL" id="CP007174">
    <property type="protein sequence ID" value="AIF85201.1"/>
    <property type="molecule type" value="Genomic_DNA"/>
</dbReference>
<sequence>MDGVDAKINKMHKLKVYAGPEELEFRKIRVRVPMSS</sequence>
<protein>
    <submittedName>
        <fullName evidence="1">Uncharacterized protein</fullName>
    </submittedName>
</protein>
<evidence type="ECO:0000313" key="2">
    <source>
        <dbReference type="Proteomes" id="UP000028194"/>
    </source>
</evidence>
<dbReference type="AlphaFoldDB" id="A0A075MU68"/>
<evidence type="ECO:0000313" key="1">
    <source>
        <dbReference type="EMBL" id="AIF85201.1"/>
    </source>
</evidence>
<proteinExistence type="predicted"/>
<dbReference type="Proteomes" id="UP000028194">
    <property type="component" value="Chromosome"/>
</dbReference>
<name>A0A075MU68_9ARCH</name>
<keyword evidence="2" id="KW-1185">Reference proteome</keyword>